<evidence type="ECO:0000256" key="1">
    <source>
        <dbReference type="SAM" id="Phobius"/>
    </source>
</evidence>
<dbReference type="AlphaFoldDB" id="R7Z6A7"/>
<accession>R7Z6A7</accession>
<keyword evidence="3" id="KW-1185">Reference proteome</keyword>
<sequence length="291" mass="32354">MTSKTIQLLHGPGRYASIITALCFTTLSLACLALVLLSGLKTPKGKLGGLSFAVIDSSKVEVNTNNDVFRGLPDTNDYSKQKDFYAFYLWNYCSGKLQNGDYYVDFCSQPRQSLYDLFRFWKVWGASVHKEGTRFYWLEKGPKLLYISYIVAGGTNALEFLAGVPSLYTNRVSRVTVVLASAASISLLATAILAQVTYGQLISRADDEDIPITAKKVGQILYAANWVGTIFSLSALATWYHVLTGNTVKRAPTMEATSNKYVQVVEADGHVQPYFVESPVRKRTFSKWPQF</sequence>
<feature type="transmembrane region" description="Helical" evidence="1">
    <location>
        <begin position="15"/>
        <end position="37"/>
    </location>
</feature>
<reference evidence="3" key="1">
    <citation type="submission" date="2012-06" db="EMBL/GenBank/DDBJ databases">
        <title>The genome sequence of Coniosporium apollinis CBS 100218.</title>
        <authorList>
            <consortium name="The Broad Institute Genome Sequencing Platform"/>
            <person name="Cuomo C."/>
            <person name="Gorbushina A."/>
            <person name="Noack S."/>
            <person name="Walker B."/>
            <person name="Young S.K."/>
            <person name="Zeng Q."/>
            <person name="Gargeya S."/>
            <person name="Fitzgerald M."/>
            <person name="Haas B."/>
            <person name="Abouelleil A."/>
            <person name="Alvarado L."/>
            <person name="Arachchi H.M."/>
            <person name="Berlin A.M."/>
            <person name="Chapman S.B."/>
            <person name="Goldberg J."/>
            <person name="Griggs A."/>
            <person name="Gujja S."/>
            <person name="Hansen M."/>
            <person name="Howarth C."/>
            <person name="Imamovic A."/>
            <person name="Larimer J."/>
            <person name="McCowan C."/>
            <person name="Montmayeur A."/>
            <person name="Murphy C."/>
            <person name="Neiman D."/>
            <person name="Pearson M."/>
            <person name="Priest M."/>
            <person name="Roberts A."/>
            <person name="Saif S."/>
            <person name="Shea T."/>
            <person name="Sisk P."/>
            <person name="Sykes S."/>
            <person name="Wortman J."/>
            <person name="Nusbaum C."/>
            <person name="Birren B."/>
        </authorList>
    </citation>
    <scope>NUCLEOTIDE SEQUENCE [LARGE SCALE GENOMIC DNA]</scope>
    <source>
        <strain evidence="3">CBS 100218</strain>
    </source>
</reference>
<keyword evidence="1" id="KW-1133">Transmembrane helix</keyword>
<evidence type="ECO:0000313" key="3">
    <source>
        <dbReference type="Proteomes" id="UP000016924"/>
    </source>
</evidence>
<dbReference type="EMBL" id="JH767617">
    <property type="protein sequence ID" value="EON69549.1"/>
    <property type="molecule type" value="Genomic_DNA"/>
</dbReference>
<dbReference type="GeneID" id="19906120"/>
<protein>
    <recommendedName>
        <fullName evidence="4">SUR7 protein</fullName>
    </recommendedName>
</protein>
<feature type="transmembrane region" description="Helical" evidence="1">
    <location>
        <begin position="220"/>
        <end position="242"/>
    </location>
</feature>
<evidence type="ECO:0000313" key="2">
    <source>
        <dbReference type="EMBL" id="EON69549.1"/>
    </source>
</evidence>
<gene>
    <name evidence="2" type="ORF">W97_08809</name>
</gene>
<dbReference type="Proteomes" id="UP000016924">
    <property type="component" value="Unassembled WGS sequence"/>
</dbReference>
<feature type="transmembrane region" description="Helical" evidence="1">
    <location>
        <begin position="176"/>
        <end position="199"/>
    </location>
</feature>
<name>R7Z6A7_CONA1</name>
<dbReference type="GO" id="GO:0005886">
    <property type="term" value="C:plasma membrane"/>
    <property type="evidence" value="ECO:0007669"/>
    <property type="project" value="InterPro"/>
</dbReference>
<dbReference type="HOGENOM" id="CLU_956499_0_0_1"/>
<dbReference type="Pfam" id="PF06687">
    <property type="entry name" value="SUR7"/>
    <property type="match status" value="1"/>
</dbReference>
<proteinExistence type="predicted"/>
<keyword evidence="1" id="KW-0472">Membrane</keyword>
<dbReference type="eggNOG" id="ENOG502T6UF">
    <property type="taxonomic scope" value="Eukaryota"/>
</dbReference>
<dbReference type="OrthoDB" id="3925207at2759"/>
<keyword evidence="1" id="KW-0812">Transmembrane</keyword>
<feature type="transmembrane region" description="Helical" evidence="1">
    <location>
        <begin position="144"/>
        <end position="164"/>
    </location>
</feature>
<organism evidence="2 3">
    <name type="scientific">Coniosporium apollinis (strain CBS 100218)</name>
    <name type="common">Rock-inhabiting black yeast</name>
    <dbReference type="NCBI Taxonomy" id="1168221"/>
    <lineage>
        <taxon>Eukaryota</taxon>
        <taxon>Fungi</taxon>
        <taxon>Dikarya</taxon>
        <taxon>Ascomycota</taxon>
        <taxon>Pezizomycotina</taxon>
        <taxon>Dothideomycetes</taxon>
        <taxon>Dothideomycetes incertae sedis</taxon>
        <taxon>Coniosporium</taxon>
    </lineage>
</organism>
<evidence type="ECO:0008006" key="4">
    <source>
        <dbReference type="Google" id="ProtNLM"/>
    </source>
</evidence>
<dbReference type="InterPro" id="IPR009571">
    <property type="entry name" value="SUR7/Rim9-like_fungi"/>
</dbReference>
<dbReference type="RefSeq" id="XP_007784866.1">
    <property type="nucleotide sequence ID" value="XM_007786676.1"/>
</dbReference>
<dbReference type="PROSITE" id="PS51257">
    <property type="entry name" value="PROKAR_LIPOPROTEIN"/>
    <property type="match status" value="1"/>
</dbReference>